<accession>D8UGL9</accession>
<feature type="compositionally biased region" description="Gly residues" evidence="1">
    <location>
        <begin position="1033"/>
        <end position="1042"/>
    </location>
</feature>
<feature type="region of interest" description="Disordered" evidence="1">
    <location>
        <begin position="770"/>
        <end position="822"/>
    </location>
</feature>
<dbReference type="KEGG" id="vcn:VOLCADRAFT_98921"/>
<feature type="region of interest" description="Disordered" evidence="1">
    <location>
        <begin position="1027"/>
        <end position="1109"/>
    </location>
</feature>
<evidence type="ECO:0000313" key="3">
    <source>
        <dbReference type="Proteomes" id="UP000001058"/>
    </source>
</evidence>
<protein>
    <recommendedName>
        <fullName evidence="4">RRM domain-containing protein</fullName>
    </recommendedName>
</protein>
<feature type="region of interest" description="Disordered" evidence="1">
    <location>
        <begin position="391"/>
        <end position="445"/>
    </location>
</feature>
<feature type="region of interest" description="Disordered" evidence="1">
    <location>
        <begin position="631"/>
        <end position="716"/>
    </location>
</feature>
<evidence type="ECO:0008006" key="4">
    <source>
        <dbReference type="Google" id="ProtNLM"/>
    </source>
</evidence>
<name>D8UGL9_VOLCA</name>
<evidence type="ECO:0000313" key="2">
    <source>
        <dbReference type="EMBL" id="EFJ41145.1"/>
    </source>
</evidence>
<gene>
    <name evidence="2" type="ORF">VOLCADRAFT_98921</name>
</gene>
<feature type="compositionally biased region" description="Low complexity" evidence="1">
    <location>
        <begin position="416"/>
        <end position="428"/>
    </location>
</feature>
<feature type="region of interest" description="Disordered" evidence="1">
    <location>
        <begin position="992"/>
        <end position="1014"/>
    </location>
</feature>
<organism evidence="3">
    <name type="scientific">Volvox carteri f. nagariensis</name>
    <dbReference type="NCBI Taxonomy" id="3068"/>
    <lineage>
        <taxon>Eukaryota</taxon>
        <taxon>Viridiplantae</taxon>
        <taxon>Chlorophyta</taxon>
        <taxon>core chlorophytes</taxon>
        <taxon>Chlorophyceae</taxon>
        <taxon>CS clade</taxon>
        <taxon>Chlamydomonadales</taxon>
        <taxon>Volvocaceae</taxon>
        <taxon>Volvox</taxon>
    </lineage>
</organism>
<feature type="region of interest" description="Disordered" evidence="1">
    <location>
        <begin position="142"/>
        <end position="164"/>
    </location>
</feature>
<reference evidence="2 3" key="1">
    <citation type="journal article" date="2010" name="Science">
        <title>Genomic analysis of organismal complexity in the multicellular green alga Volvox carteri.</title>
        <authorList>
            <person name="Prochnik S.E."/>
            <person name="Umen J."/>
            <person name="Nedelcu A.M."/>
            <person name="Hallmann A."/>
            <person name="Miller S.M."/>
            <person name="Nishii I."/>
            <person name="Ferris P."/>
            <person name="Kuo A."/>
            <person name="Mitros T."/>
            <person name="Fritz-Laylin L.K."/>
            <person name="Hellsten U."/>
            <person name="Chapman J."/>
            <person name="Simakov O."/>
            <person name="Rensing S.A."/>
            <person name="Terry A."/>
            <person name="Pangilinan J."/>
            <person name="Kapitonov V."/>
            <person name="Jurka J."/>
            <person name="Salamov A."/>
            <person name="Shapiro H."/>
            <person name="Schmutz J."/>
            <person name="Grimwood J."/>
            <person name="Lindquist E."/>
            <person name="Lucas S."/>
            <person name="Grigoriev I.V."/>
            <person name="Schmitt R."/>
            <person name="Kirk D."/>
            <person name="Rokhsar D.S."/>
        </authorList>
    </citation>
    <scope>NUCLEOTIDE SEQUENCE [LARGE SCALE GENOMIC DNA]</scope>
    <source>
        <strain evidence="3">f. Nagariensis / Eve</strain>
    </source>
</reference>
<dbReference type="OrthoDB" id="552522at2759"/>
<feature type="region of interest" description="Disordered" evidence="1">
    <location>
        <begin position="559"/>
        <end position="587"/>
    </location>
</feature>
<feature type="region of interest" description="Disordered" evidence="1">
    <location>
        <begin position="240"/>
        <end position="260"/>
    </location>
</feature>
<dbReference type="EMBL" id="GL378400">
    <property type="protein sequence ID" value="EFJ41145.1"/>
    <property type="molecule type" value="Genomic_DNA"/>
</dbReference>
<feature type="region of interest" description="Disordered" evidence="1">
    <location>
        <begin position="305"/>
        <end position="333"/>
    </location>
</feature>
<dbReference type="RefSeq" id="XP_002957817.1">
    <property type="nucleotide sequence ID" value="XM_002957771.1"/>
</dbReference>
<feature type="region of interest" description="Disordered" evidence="1">
    <location>
        <begin position="489"/>
        <end position="545"/>
    </location>
</feature>
<feature type="compositionally biased region" description="Low complexity" evidence="1">
    <location>
        <begin position="1072"/>
        <end position="1083"/>
    </location>
</feature>
<feature type="region of interest" description="Disordered" evidence="1">
    <location>
        <begin position="846"/>
        <end position="871"/>
    </location>
</feature>
<dbReference type="CDD" id="cd00590">
    <property type="entry name" value="RRM_SF"/>
    <property type="match status" value="1"/>
</dbReference>
<dbReference type="Proteomes" id="UP000001058">
    <property type="component" value="Unassembled WGS sequence"/>
</dbReference>
<feature type="compositionally biased region" description="Low complexity" evidence="1">
    <location>
        <begin position="861"/>
        <end position="871"/>
    </location>
</feature>
<sequence>MGSGDAGGVLVSPAPTSMGGLTTAVGRLLEPELIAFSSHGGHHLFINRIPPRLPKEDVEKIILAQLRLHPFVLQVSKCSVIPQNSLKNKGYGFITLDGSPSPSDLDAIAKSLNNKLQVGCRTLGVRVCTDCHSACYGDDDGCASSSSRSSTPPNEPATFDLPDAQSSQAAITTVDEQLSVDCLEPTAAAAPGEGDALGAAPDQAITPPGVMKNVVTLQQDILQTAVAVLAQQHLVAMPSAVTTADQQRRRKAMKPGQDRRLQVEHSRHQTHQHYHNLYSSQSRQQKLHQGPGMQEGPKWRAGRGLPTGPHGLAHAAVRPRRTTADASPSIAAPGDLQALNAQPQAWERDIDAGGLSSEGPPATLLPLHQTTTLPTQLLALSRVQHRARYQSPWRDLGRLRHPDLGQPPSSGTAQLPPTAAPSVSAPPVGLCNTGGDAPAAPASTRPTASYIWSPAAESAAAARGTAATVSADAVTVFRTTPATVAPAVLAPHSRGGGRGQFAVPQSVSAQAQMPAVAPPGRQPQPWAASHASGCGPMGQAHLQSASAPTSSSWYLHQYHRQHQNRQSCMHHPPPPQQQQAQQGPHAQTAPYAFAMTCSGVDGDGHCVDGLRTSSCGTSAGVVPLGSHGCNTTRLQRPLQGQGPEQAVVQGAPPGHPPGIPRPAWVEGTQSVASGDSGSGLDVHGSYPGGPALAGISQPPVEKNDYPQPPQLQQQHQLQFHLQPPLLPQPLSQQPRPALHIVSCVPASGTQSQQPQQALANPTYEFMQEPHRQHQMDLHFPSPSPPPQQQPSVASRFPEQQPSVASRFPEQQPPPRQQQREMSVPLPLPQEQAQQSLLQQRPFLQLPLCSQPPQPMPPPQQPQSQPQPASFAQSLEGGALLSPQGCQPSLPSTPAQPLLSLHPSVDESCLGLGSHRFQLRGAAHQPLMASAPSGFAGWRGCGFDLDFDVHRGPKVGVPELQLPAAGQVGSLGAAAASVAAALSVRSTELLLGRGSSDGFQDPDQGGSADSADLDPLDLEPMILQLLENEDDDGGGSGGSGSGRSSGMPAAAAATPFDSRDTKPDGEWQHANGHRGQQQQQQRQHQYQHRHHYDRQSNAQQRQRQPGGLVVRRHSAQAWYSRDRLPAPPQMISEACCQERQLFLRQVQALSGLPMRVVARAQPLLGHRGSQDVEARVREGPQNLVLPAPTKAAVLLAAAVLPEPEVLALACTGLEAVLGPLVLEQSGTGLRPVAAERRPVRVLAVLVAVVEWGLEVLVATVAAAEPRTETWSTLDMEAGCWARGRLRERSLFPKGSFALDRISVRRWHHKEGREGMRFVVGQKWGALGAQPQALVLHAFTGHKMKSRFSVLSI</sequence>
<evidence type="ECO:0000256" key="1">
    <source>
        <dbReference type="SAM" id="MobiDB-lite"/>
    </source>
</evidence>
<dbReference type="InParanoid" id="D8UGL9"/>
<dbReference type="GeneID" id="9622891"/>
<feature type="compositionally biased region" description="Pro residues" evidence="1">
    <location>
        <begin position="849"/>
        <end position="860"/>
    </location>
</feature>
<proteinExistence type="predicted"/>
<feature type="compositionally biased region" description="Low complexity" evidence="1">
    <location>
        <begin position="577"/>
        <end position="587"/>
    </location>
</feature>
<feature type="compositionally biased region" description="Basic and acidic residues" evidence="1">
    <location>
        <begin position="1056"/>
        <end position="1066"/>
    </location>
</feature>
<keyword evidence="3" id="KW-1185">Reference proteome</keyword>